<accession>A0ACB8URC9</accession>
<organism evidence="1">
    <name type="scientific">Ophidiomyces ophidiicola</name>
    <dbReference type="NCBI Taxonomy" id="1387563"/>
    <lineage>
        <taxon>Eukaryota</taxon>
        <taxon>Fungi</taxon>
        <taxon>Dikarya</taxon>
        <taxon>Ascomycota</taxon>
        <taxon>Pezizomycotina</taxon>
        <taxon>Eurotiomycetes</taxon>
        <taxon>Eurotiomycetidae</taxon>
        <taxon>Onygenales</taxon>
        <taxon>Onygenaceae</taxon>
        <taxon>Ophidiomyces</taxon>
    </lineage>
</organism>
<comment type="caution">
    <text evidence="1">The sequence shown here is derived from an EMBL/GenBank/DDBJ whole genome shotgun (WGS) entry which is preliminary data.</text>
</comment>
<dbReference type="EMBL" id="JALBCA010000090">
    <property type="protein sequence ID" value="KAI2383468.1"/>
    <property type="molecule type" value="Genomic_DNA"/>
</dbReference>
<sequence length="438" mass="49232">MFHKGDSHKCDPCRNSNEVHDKRHREVARLIQKLRQLDAGEPACSPLSAELKTDTTDDDEKENAFRQEDYAYMVPGSPKTPIRKPSVLKVPGAPRKSFGGTPAEQIRRHLLEQKTQSAEKGFSEAKSLAVDSQQIPVVCEGPKQERLPAHIWSNKAAGSSHRLSMSYRPSGLSNVYTSDPVPISNSNTKVIDNSSETPQKLAAWKDSVVLDVVESSEGAQGMSITESVTDTESTGKGRRPSQLAKIKREEKKALKHAKSVNKALRRQSMSCSTIIITSEEIEKVNHAIHGISRSQACLSLEQTIKVFIGHIATQTRLDRETSHIKISYDAVGDQKYEALLAERLKLRFVKETLARLDIQPVIAKSTKERRVLVFKIIEAIFLDIKYLANEAHETLKRAGGYWLYANKRAYRNMVENNKEVDWETGQKIQFEDEESDLE</sequence>
<proteinExistence type="predicted"/>
<reference evidence="1" key="1">
    <citation type="journal article" date="2022" name="bioRxiv">
        <title>Population genetic analysis of Ophidiomyces ophidiicola, the causative agent of snake fungal disease, indicates recent introductions to the USA.</title>
        <authorList>
            <person name="Ladner J.T."/>
            <person name="Palmer J.M."/>
            <person name="Ettinger C.L."/>
            <person name="Stajich J.E."/>
            <person name="Farrell T.M."/>
            <person name="Glorioso B.M."/>
            <person name="Lawson B."/>
            <person name="Price S.J."/>
            <person name="Stengle A.G."/>
            <person name="Grear D.A."/>
            <person name="Lorch J.M."/>
        </authorList>
    </citation>
    <scope>NUCLEOTIDE SEQUENCE</scope>
    <source>
        <strain evidence="1">NWHC 24266-5</strain>
    </source>
</reference>
<evidence type="ECO:0000313" key="1">
    <source>
        <dbReference type="EMBL" id="KAI2383468.1"/>
    </source>
</evidence>
<name>A0ACB8URC9_9EURO</name>
<gene>
    <name evidence="1" type="ORF">LOY88_005276</name>
</gene>
<protein>
    <submittedName>
        <fullName evidence="1">Uncharacterized protein</fullName>
    </submittedName>
</protein>